<dbReference type="FunFam" id="2.30.29.30:FF:000002">
    <property type="entry name" value="Band 4.1-like protein 5 isoform 1"/>
    <property type="match status" value="1"/>
</dbReference>
<dbReference type="Proteomes" id="UP001431783">
    <property type="component" value="Unassembled WGS sequence"/>
</dbReference>
<feature type="region of interest" description="Disordered" evidence="7">
    <location>
        <begin position="683"/>
        <end position="710"/>
    </location>
</feature>
<feature type="region of interest" description="Disordered" evidence="7">
    <location>
        <begin position="479"/>
        <end position="503"/>
    </location>
</feature>
<dbReference type="PANTHER" id="PTHR23280">
    <property type="entry name" value="4.1 G PROTEIN"/>
    <property type="match status" value="1"/>
</dbReference>
<dbReference type="Pfam" id="PF09379">
    <property type="entry name" value="FERM_N"/>
    <property type="match status" value="1"/>
</dbReference>
<evidence type="ECO:0000256" key="3">
    <source>
        <dbReference type="ARBA" id="ARBA00022025"/>
    </source>
</evidence>
<evidence type="ECO:0000256" key="4">
    <source>
        <dbReference type="ARBA" id="ARBA00022490"/>
    </source>
</evidence>
<keyword evidence="10" id="KW-1185">Reference proteome</keyword>
<evidence type="ECO:0000256" key="5">
    <source>
        <dbReference type="ARBA" id="ARBA00022949"/>
    </source>
</evidence>
<evidence type="ECO:0000259" key="8">
    <source>
        <dbReference type="PROSITE" id="PS50057"/>
    </source>
</evidence>
<dbReference type="FunFam" id="1.20.80.10:FF:000003">
    <property type="entry name" value="Tyrosine-protein phosphatase non-receptor type 4"/>
    <property type="match status" value="1"/>
</dbReference>
<accession>A0AAW1U0E4</accession>
<dbReference type="SUPFAM" id="SSF47031">
    <property type="entry name" value="Second domain of FERM"/>
    <property type="match status" value="1"/>
</dbReference>
<feature type="compositionally biased region" description="Polar residues" evidence="7">
    <location>
        <begin position="693"/>
        <end position="710"/>
    </location>
</feature>
<sequence length="817" mass="90396">MFRFLSGKRKNSTQNQGDKIDSRNVYNKNILVCKVLLLDGSELSRELSKKALASDLYEQVFYSLDIIEKEYFGLQYTDVNHVKHWLDPNKLIRKQLKIGPPYTLRLKVKFYSSEPSNLREELTRYQFFLQLKLDVLEGKIDCPKQTAVELAALALQSELGDYDATQHTAGTVSEFRFIPNQTEEMEIDILNEFQKLRGMTPAQAEMQYLNKIKWLESYGVDTHIVLGKDGNDYKLGLTPTGILLYEGKQKIGLFFWPKITKLNFKKKKLTIVVVEDDDDGREQEHTFVFRLHNEKACKHLWKCAVEHHGFFRLQEPAKGSSTRQNFFRMGSRFRYSGRTEYQSAHRNRVRRTVQLERKPSQRYGRRQSHILREKQQKEQAANQEQAVENVTTSVRCSGRSIRSNTSTNTNADSLYAKVNEDLESSESAKLDASNADGLATFSKSSLSERGSLGQNSFGKASLKSGGLCSPAGSTGGTLTRCKPKISNLTSSGGSTPASPTSDPQLDLLIMSLAKETLTGVNSKTDTGMNKLEDSDSDSKKLLYEIPNNINKISGGAKPLPPGQLTCNILKAYTKQEDSPLVSPTFGSKLTNQMFVAAPSSDESNLNSLNAATFVSVGGDKLTLSVTGPPNSSNAYNASQSDQKRCTTPVTVTFFGHNDRGGVEKCLLDSSQDGKQPLSLLSTSSYAEDDESCSVGTTNGTDSLTNSEGSSNPFYEPTNPFHILNPFNSNNPFLGDKEEKGEDVVDMISPKAEQNEKENDSNSALNGSSLVMKSSVLLPTASKVSPWLVSSEVVSSPVSKVNASELSIIRKSVITTQL</sequence>
<protein>
    <recommendedName>
        <fullName evidence="3">Moesin/ezrin/radixin homolog 1</fullName>
    </recommendedName>
</protein>
<dbReference type="InterPro" id="IPR000299">
    <property type="entry name" value="FERM_domain"/>
</dbReference>
<dbReference type="Gene3D" id="2.30.29.30">
    <property type="entry name" value="Pleckstrin-homology domain (PH domain)/Phosphotyrosine-binding domain (PTB)"/>
    <property type="match status" value="1"/>
</dbReference>
<dbReference type="InterPro" id="IPR019749">
    <property type="entry name" value="Band_41_domain"/>
</dbReference>
<evidence type="ECO:0000256" key="1">
    <source>
        <dbReference type="ARBA" id="ARBA00004496"/>
    </source>
</evidence>
<evidence type="ECO:0000256" key="6">
    <source>
        <dbReference type="ARBA" id="ARBA00043944"/>
    </source>
</evidence>
<dbReference type="PRINTS" id="PR00935">
    <property type="entry name" value="BAND41"/>
</dbReference>
<feature type="compositionally biased region" description="Low complexity" evidence="7">
    <location>
        <begin position="378"/>
        <end position="390"/>
    </location>
</feature>
<dbReference type="InterPro" id="IPR000798">
    <property type="entry name" value="Ez/rad/moesin-like"/>
</dbReference>
<dbReference type="SUPFAM" id="SSF50729">
    <property type="entry name" value="PH domain-like"/>
    <property type="match status" value="1"/>
</dbReference>
<dbReference type="PROSITE" id="PS50057">
    <property type="entry name" value="FERM_3"/>
    <property type="match status" value="1"/>
</dbReference>
<dbReference type="InterPro" id="IPR011993">
    <property type="entry name" value="PH-like_dom_sf"/>
</dbReference>
<evidence type="ECO:0000256" key="2">
    <source>
        <dbReference type="ARBA" id="ARBA00004536"/>
    </source>
</evidence>
<dbReference type="InterPro" id="IPR029071">
    <property type="entry name" value="Ubiquitin-like_domsf"/>
</dbReference>
<dbReference type="GO" id="GO:0016028">
    <property type="term" value="C:rhabdomere"/>
    <property type="evidence" value="ECO:0007669"/>
    <property type="project" value="UniProtKB-SubCell"/>
</dbReference>
<evidence type="ECO:0000313" key="9">
    <source>
        <dbReference type="EMBL" id="KAK9875995.1"/>
    </source>
</evidence>
<dbReference type="GO" id="GO:0005886">
    <property type="term" value="C:plasma membrane"/>
    <property type="evidence" value="ECO:0007669"/>
    <property type="project" value="UniProtKB-ARBA"/>
</dbReference>
<dbReference type="CDD" id="cd14473">
    <property type="entry name" value="FERM_B-lobe"/>
    <property type="match status" value="1"/>
</dbReference>
<evidence type="ECO:0000256" key="7">
    <source>
        <dbReference type="SAM" id="MobiDB-lite"/>
    </source>
</evidence>
<dbReference type="FunFam" id="3.10.20.90:FF:000024">
    <property type="entry name" value="Erythrocyte membrane protein band 4.1-like 5"/>
    <property type="match status" value="1"/>
</dbReference>
<name>A0AAW1U0E4_9CUCU</name>
<proteinExistence type="predicted"/>
<dbReference type="PRINTS" id="PR00661">
    <property type="entry name" value="ERMFAMILY"/>
</dbReference>
<gene>
    <name evidence="9" type="ORF">WA026_011096</name>
</gene>
<dbReference type="Pfam" id="PF00373">
    <property type="entry name" value="FERM_M"/>
    <property type="match status" value="1"/>
</dbReference>
<comment type="subcellular location">
    <subcellularLocation>
        <location evidence="2">Cell junction</location>
        <location evidence="2">Adherens junction</location>
    </subcellularLocation>
    <subcellularLocation>
        <location evidence="6">Cell projection</location>
        <location evidence="6">Rhabdomere</location>
    </subcellularLocation>
    <subcellularLocation>
        <location evidence="1">Cytoplasm</location>
    </subcellularLocation>
</comment>
<dbReference type="GO" id="GO:0009887">
    <property type="term" value="P:animal organ morphogenesis"/>
    <property type="evidence" value="ECO:0007669"/>
    <property type="project" value="UniProtKB-ARBA"/>
</dbReference>
<keyword evidence="4" id="KW-0963">Cytoplasm</keyword>
<dbReference type="SMART" id="SM01196">
    <property type="entry name" value="FERM_C"/>
    <property type="match status" value="1"/>
</dbReference>
<dbReference type="InterPro" id="IPR018979">
    <property type="entry name" value="FERM_N"/>
</dbReference>
<dbReference type="CDD" id="cd13186">
    <property type="entry name" value="FERM_C_NBL4_NBL5"/>
    <property type="match status" value="1"/>
</dbReference>
<dbReference type="Gene3D" id="1.20.80.10">
    <property type="match status" value="1"/>
</dbReference>
<dbReference type="EMBL" id="JARQZJ010000035">
    <property type="protein sequence ID" value="KAK9875995.1"/>
    <property type="molecule type" value="Genomic_DNA"/>
</dbReference>
<dbReference type="SMART" id="SM00295">
    <property type="entry name" value="B41"/>
    <property type="match status" value="1"/>
</dbReference>
<dbReference type="InterPro" id="IPR035963">
    <property type="entry name" value="FERM_2"/>
</dbReference>
<dbReference type="Pfam" id="PF08736">
    <property type="entry name" value="FA"/>
    <property type="match status" value="1"/>
</dbReference>
<feature type="region of interest" description="Disordered" evidence="7">
    <location>
        <begin position="356"/>
        <end position="391"/>
    </location>
</feature>
<dbReference type="PROSITE" id="PS00660">
    <property type="entry name" value="FERM_1"/>
    <property type="match status" value="1"/>
</dbReference>
<dbReference type="Pfam" id="PF09380">
    <property type="entry name" value="FERM_C"/>
    <property type="match status" value="1"/>
</dbReference>
<dbReference type="GO" id="GO:0031032">
    <property type="term" value="P:actomyosin structure organization"/>
    <property type="evidence" value="ECO:0007669"/>
    <property type="project" value="TreeGrafter"/>
</dbReference>
<dbReference type="AlphaFoldDB" id="A0AAW1U0E4"/>
<dbReference type="GO" id="GO:0030182">
    <property type="term" value="P:neuron differentiation"/>
    <property type="evidence" value="ECO:0007669"/>
    <property type="project" value="UniProtKB-ARBA"/>
</dbReference>
<dbReference type="InterPro" id="IPR014352">
    <property type="entry name" value="FERM/acyl-CoA-bd_prot_sf"/>
</dbReference>
<dbReference type="SUPFAM" id="SSF54236">
    <property type="entry name" value="Ubiquitin-like"/>
    <property type="match status" value="1"/>
</dbReference>
<dbReference type="PANTHER" id="PTHR23280:SF25">
    <property type="entry name" value="MOESIN_EZRIN_RADIXIN HOMOLOG 1"/>
    <property type="match status" value="1"/>
</dbReference>
<dbReference type="InterPro" id="IPR019747">
    <property type="entry name" value="FERM_CS"/>
</dbReference>
<feature type="region of interest" description="Disordered" evidence="7">
    <location>
        <begin position="1"/>
        <end position="20"/>
    </location>
</feature>
<dbReference type="CDD" id="cd17108">
    <property type="entry name" value="FERM_F1_EPB41L5_like"/>
    <property type="match status" value="1"/>
</dbReference>
<reference evidence="9 10" key="1">
    <citation type="submission" date="2023-03" db="EMBL/GenBank/DDBJ databases">
        <title>Genome insight into feeding habits of ladybird beetles.</title>
        <authorList>
            <person name="Li H.-S."/>
            <person name="Huang Y.-H."/>
            <person name="Pang H."/>
        </authorList>
    </citation>
    <scope>NUCLEOTIDE SEQUENCE [LARGE SCALE GENOMIC DNA]</scope>
    <source>
        <strain evidence="9">SYSU_2023b</strain>
        <tissue evidence="9">Whole body</tissue>
    </source>
</reference>
<dbReference type="InterPro" id="IPR014847">
    <property type="entry name" value="FA"/>
</dbReference>
<dbReference type="GO" id="GO:0005737">
    <property type="term" value="C:cytoplasm"/>
    <property type="evidence" value="ECO:0007669"/>
    <property type="project" value="UniProtKB-SubCell"/>
</dbReference>
<organism evidence="9 10">
    <name type="scientific">Henosepilachna vigintioctopunctata</name>
    <dbReference type="NCBI Taxonomy" id="420089"/>
    <lineage>
        <taxon>Eukaryota</taxon>
        <taxon>Metazoa</taxon>
        <taxon>Ecdysozoa</taxon>
        <taxon>Arthropoda</taxon>
        <taxon>Hexapoda</taxon>
        <taxon>Insecta</taxon>
        <taxon>Pterygota</taxon>
        <taxon>Neoptera</taxon>
        <taxon>Endopterygota</taxon>
        <taxon>Coleoptera</taxon>
        <taxon>Polyphaga</taxon>
        <taxon>Cucujiformia</taxon>
        <taxon>Coccinelloidea</taxon>
        <taxon>Coccinellidae</taxon>
        <taxon>Epilachninae</taxon>
        <taxon>Epilachnini</taxon>
        <taxon>Henosepilachna</taxon>
    </lineage>
</organism>
<dbReference type="GO" id="GO:0008092">
    <property type="term" value="F:cytoskeletal protein binding"/>
    <property type="evidence" value="ECO:0007669"/>
    <property type="project" value="InterPro"/>
</dbReference>
<feature type="domain" description="FERM" evidence="8">
    <location>
        <begin position="31"/>
        <end position="315"/>
    </location>
</feature>
<dbReference type="InterPro" id="IPR018980">
    <property type="entry name" value="FERM_PH-like_C"/>
</dbReference>
<dbReference type="Gene3D" id="3.10.20.90">
    <property type="entry name" value="Phosphatidylinositol 3-kinase Catalytic Subunit, Chain A, domain 1"/>
    <property type="match status" value="1"/>
</dbReference>
<dbReference type="GO" id="GO:0005856">
    <property type="term" value="C:cytoskeleton"/>
    <property type="evidence" value="ECO:0007669"/>
    <property type="project" value="TreeGrafter"/>
</dbReference>
<dbReference type="SMART" id="SM01195">
    <property type="entry name" value="FA"/>
    <property type="match status" value="1"/>
</dbReference>
<feature type="compositionally biased region" description="Low complexity" evidence="7">
    <location>
        <begin position="489"/>
        <end position="501"/>
    </location>
</feature>
<feature type="compositionally biased region" description="Basic residues" evidence="7">
    <location>
        <begin position="1"/>
        <end position="11"/>
    </location>
</feature>
<keyword evidence="5" id="KW-0965">Cell junction</keyword>
<evidence type="ECO:0000313" key="10">
    <source>
        <dbReference type="Proteomes" id="UP001431783"/>
    </source>
</evidence>
<comment type="caution">
    <text evidence="9">The sequence shown here is derived from an EMBL/GenBank/DDBJ whole genome shotgun (WGS) entry which is preliminary data.</text>
</comment>
<dbReference type="GO" id="GO:0005912">
    <property type="term" value="C:adherens junction"/>
    <property type="evidence" value="ECO:0007669"/>
    <property type="project" value="UniProtKB-SubCell"/>
</dbReference>
<dbReference type="InterPro" id="IPR019748">
    <property type="entry name" value="FERM_central"/>
</dbReference>